<sequence>MAEELAPALARETPSWSSELLQLARKDFARNDPQRWEEITQIKGDFTREVPLWALDVDKMPIPAVYPLFAAVKAAKVQWYGERADQTYAFPPSGMLLQVAKYSPVLAESDCGKLERENMDIIFFAWLLKYKEVSEASDKRAMALFKKASLHVLMSVKLRANESEKLARAYQLREDEEKNANIAGHSLLSRARELNSIQEHLSKTGGAAAMNLVGYMEQHKIVFGSTDSTMTVPTIRLHLRILRRLSMAVVDTGAPVYQGSALYFFDKNEEIWGRTATQVALQESCRSFDSFQSALQNLEDLREASKNLHLLLLRGYNVKLTGRGIAELARGLVLYSKIPASLLPRFPKYADLLKPFGSLEAFHAEFPEDGSPVVMGKDYPIFAQESLDKLTTQVMIPLFTYKRHSAVLGGGSPLGCAFVKNLLPELENMYQQEQAREAMAQGGAVANALPPADSKSEEPVTEDEAAALRKSFDEKYEDLMANMAQEYLASNCLLLTWTSPTLVDSLTGHPLTKDGASKLFMWQAGLDATTGPSGRNSIYRMKASADEARLGSAIDITAKLMRDLDTGLFLSGRNNLLAKDMKKKLQSLKPRPGIKELLMSPDEEVLLKLLHGEGRNQYASLDPVETYFLVVKESKCFKDRRPAARRFVPGNTAFKTMQNIPLLEKTAMMKVPSKEREAILRNVVGTDKWTPGLGRKLAAAGGSAAASAAAEAPAPAAAGSDEEEEAGDEEDPLAGTTDADGNVVLFHMELHPKVCAQLLCEADASGFAPLDKGEKVQALKPNRLLLHEARKGLVAEVQPPLAGAGKATFEKSMNAALDALQTGSTLPPAKRQRTDAAPKPKTEPKPKNPAPAPPAPPALVPPASKAAPPEKPAESVADLLKAWGK</sequence>
<dbReference type="Proteomes" id="UP000649617">
    <property type="component" value="Unassembled WGS sequence"/>
</dbReference>
<evidence type="ECO:0000313" key="3">
    <source>
        <dbReference type="Proteomes" id="UP000649617"/>
    </source>
</evidence>
<dbReference type="EMBL" id="CAJNIZ010005884">
    <property type="protein sequence ID" value="CAE7245387.1"/>
    <property type="molecule type" value="Genomic_DNA"/>
</dbReference>
<name>A0A812LEQ3_SYMPI</name>
<feature type="compositionally biased region" description="Low complexity" evidence="1">
    <location>
        <begin position="708"/>
        <end position="719"/>
    </location>
</feature>
<evidence type="ECO:0000313" key="2">
    <source>
        <dbReference type="EMBL" id="CAE7245387.1"/>
    </source>
</evidence>
<gene>
    <name evidence="2" type="ORF">SPIL2461_LOCUS4457</name>
</gene>
<keyword evidence="3" id="KW-1185">Reference proteome</keyword>
<dbReference type="OrthoDB" id="422993at2759"/>
<comment type="caution">
    <text evidence="2">The sequence shown here is derived from an EMBL/GenBank/DDBJ whole genome shotgun (WGS) entry which is preliminary data.</text>
</comment>
<organism evidence="2 3">
    <name type="scientific">Symbiodinium pilosum</name>
    <name type="common">Dinoflagellate</name>
    <dbReference type="NCBI Taxonomy" id="2952"/>
    <lineage>
        <taxon>Eukaryota</taxon>
        <taxon>Sar</taxon>
        <taxon>Alveolata</taxon>
        <taxon>Dinophyceae</taxon>
        <taxon>Suessiales</taxon>
        <taxon>Symbiodiniaceae</taxon>
        <taxon>Symbiodinium</taxon>
    </lineage>
</organism>
<feature type="region of interest" description="Disordered" evidence="1">
    <location>
        <begin position="708"/>
        <end position="738"/>
    </location>
</feature>
<protein>
    <submittedName>
        <fullName evidence="2">Uncharacterized protein</fullName>
    </submittedName>
</protein>
<evidence type="ECO:0000256" key="1">
    <source>
        <dbReference type="SAM" id="MobiDB-lite"/>
    </source>
</evidence>
<feature type="compositionally biased region" description="Acidic residues" evidence="1">
    <location>
        <begin position="720"/>
        <end position="732"/>
    </location>
</feature>
<dbReference type="AlphaFoldDB" id="A0A812LEQ3"/>
<proteinExistence type="predicted"/>
<accession>A0A812LEQ3</accession>
<reference evidence="2" key="1">
    <citation type="submission" date="2021-02" db="EMBL/GenBank/DDBJ databases">
        <authorList>
            <person name="Dougan E. K."/>
            <person name="Rhodes N."/>
            <person name="Thang M."/>
            <person name="Chan C."/>
        </authorList>
    </citation>
    <scope>NUCLEOTIDE SEQUENCE</scope>
</reference>
<feature type="region of interest" description="Disordered" evidence="1">
    <location>
        <begin position="821"/>
        <end position="885"/>
    </location>
</feature>
<feature type="compositionally biased region" description="Pro residues" evidence="1">
    <location>
        <begin position="847"/>
        <end position="860"/>
    </location>
</feature>
<feature type="compositionally biased region" description="Basic and acidic residues" evidence="1">
    <location>
        <begin position="832"/>
        <end position="846"/>
    </location>
</feature>